<keyword evidence="4 6" id="KW-1133">Transmembrane helix</keyword>
<keyword evidence="3 6" id="KW-0812">Transmembrane</keyword>
<dbReference type="GO" id="GO:0022857">
    <property type="term" value="F:transmembrane transporter activity"/>
    <property type="evidence" value="ECO:0007669"/>
    <property type="project" value="InterPro"/>
</dbReference>
<dbReference type="EMBL" id="LAZR01039086">
    <property type="protein sequence ID" value="KKL17875.1"/>
    <property type="molecule type" value="Genomic_DNA"/>
</dbReference>
<proteinExistence type="predicted"/>
<dbReference type="GO" id="GO:0005886">
    <property type="term" value="C:plasma membrane"/>
    <property type="evidence" value="ECO:0007669"/>
    <property type="project" value="UniProtKB-SubCell"/>
</dbReference>
<dbReference type="InterPro" id="IPR001851">
    <property type="entry name" value="ABC_transp_permease"/>
</dbReference>
<organism evidence="7">
    <name type="scientific">marine sediment metagenome</name>
    <dbReference type="NCBI Taxonomy" id="412755"/>
    <lineage>
        <taxon>unclassified sequences</taxon>
        <taxon>metagenomes</taxon>
        <taxon>ecological metagenomes</taxon>
    </lineage>
</organism>
<feature type="transmembrane region" description="Helical" evidence="6">
    <location>
        <begin position="82"/>
        <end position="100"/>
    </location>
</feature>
<feature type="transmembrane region" description="Helical" evidence="6">
    <location>
        <begin position="56"/>
        <end position="75"/>
    </location>
</feature>
<comment type="subcellular location">
    <subcellularLocation>
        <location evidence="1">Cell membrane</location>
        <topology evidence="1">Multi-pass membrane protein</topology>
    </subcellularLocation>
</comment>
<feature type="transmembrane region" description="Helical" evidence="6">
    <location>
        <begin position="106"/>
        <end position="126"/>
    </location>
</feature>
<dbReference type="PANTHER" id="PTHR47089">
    <property type="entry name" value="ABC TRANSPORTER, PERMEASE PROTEIN"/>
    <property type="match status" value="1"/>
</dbReference>
<evidence type="ECO:0000256" key="3">
    <source>
        <dbReference type="ARBA" id="ARBA00022692"/>
    </source>
</evidence>
<dbReference type="Pfam" id="PF02653">
    <property type="entry name" value="BPD_transp_2"/>
    <property type="match status" value="1"/>
</dbReference>
<evidence type="ECO:0000256" key="2">
    <source>
        <dbReference type="ARBA" id="ARBA00022475"/>
    </source>
</evidence>
<gene>
    <name evidence="7" type="ORF">LCGC14_2481180</name>
</gene>
<evidence type="ECO:0000256" key="1">
    <source>
        <dbReference type="ARBA" id="ARBA00004651"/>
    </source>
</evidence>
<comment type="caution">
    <text evidence="7">The sequence shown here is derived from an EMBL/GenBank/DDBJ whole genome shotgun (WGS) entry which is preliminary data.</text>
</comment>
<keyword evidence="5 6" id="KW-0472">Membrane</keyword>
<feature type="transmembrane region" description="Helical" evidence="6">
    <location>
        <begin position="28"/>
        <end position="50"/>
    </location>
</feature>
<evidence type="ECO:0008006" key="8">
    <source>
        <dbReference type="Google" id="ProtNLM"/>
    </source>
</evidence>
<keyword evidence="2" id="KW-1003">Cell membrane</keyword>
<sequence length="130" mass="13612">SKTRLGFEIRIVGRNAVAAKYAGINPTFVGIVTMVLGGGFAGLAGAIIITSYLSDALVPGFSSMFGFIGIGVAMMADLRITYVPFSAFIVSVLFVTIKFLHTTTQIPLLLGSAIVGLIMIIVAIIGRSRS</sequence>
<feature type="non-terminal residue" evidence="7">
    <location>
        <position position="1"/>
    </location>
</feature>
<reference evidence="7" key="1">
    <citation type="journal article" date="2015" name="Nature">
        <title>Complex archaea that bridge the gap between prokaryotes and eukaryotes.</title>
        <authorList>
            <person name="Spang A."/>
            <person name="Saw J.H."/>
            <person name="Jorgensen S.L."/>
            <person name="Zaremba-Niedzwiedzka K."/>
            <person name="Martijn J."/>
            <person name="Lind A.E."/>
            <person name="van Eijk R."/>
            <person name="Schleper C."/>
            <person name="Guy L."/>
            <person name="Ettema T.J."/>
        </authorList>
    </citation>
    <scope>NUCLEOTIDE SEQUENCE</scope>
</reference>
<name>A0A0F9B8D3_9ZZZZ</name>
<dbReference type="PANTHER" id="PTHR47089:SF1">
    <property type="entry name" value="GUANOSINE ABC TRANSPORTER PERMEASE PROTEIN NUPP"/>
    <property type="match status" value="1"/>
</dbReference>
<accession>A0A0F9B8D3</accession>
<evidence type="ECO:0000313" key="7">
    <source>
        <dbReference type="EMBL" id="KKL17875.1"/>
    </source>
</evidence>
<protein>
    <recommendedName>
        <fullName evidence="8">Branched-chain amino acid ABC transporter permease</fullName>
    </recommendedName>
</protein>
<dbReference type="AlphaFoldDB" id="A0A0F9B8D3"/>
<evidence type="ECO:0000256" key="5">
    <source>
        <dbReference type="ARBA" id="ARBA00023136"/>
    </source>
</evidence>
<evidence type="ECO:0000256" key="4">
    <source>
        <dbReference type="ARBA" id="ARBA00022989"/>
    </source>
</evidence>
<evidence type="ECO:0000256" key="6">
    <source>
        <dbReference type="SAM" id="Phobius"/>
    </source>
</evidence>